<dbReference type="EMBL" id="JBHSBB010000013">
    <property type="protein sequence ID" value="MFC4033434.1"/>
    <property type="molecule type" value="Genomic_DNA"/>
</dbReference>
<dbReference type="Pfam" id="PF13672">
    <property type="entry name" value="PP2C_2"/>
    <property type="match status" value="1"/>
</dbReference>
<dbReference type="Gene3D" id="3.60.40.10">
    <property type="entry name" value="PPM-type phosphatase domain"/>
    <property type="match status" value="1"/>
</dbReference>
<dbReference type="InterPro" id="IPR036457">
    <property type="entry name" value="PPM-type-like_dom_sf"/>
</dbReference>
<feature type="domain" description="PPM-type phosphatase" evidence="1">
    <location>
        <begin position="21"/>
        <end position="184"/>
    </location>
</feature>
<organism evidence="2 3">
    <name type="scientific">Streptomyces polygonati</name>
    <dbReference type="NCBI Taxonomy" id="1617087"/>
    <lineage>
        <taxon>Bacteria</taxon>
        <taxon>Bacillati</taxon>
        <taxon>Actinomycetota</taxon>
        <taxon>Actinomycetes</taxon>
        <taxon>Kitasatosporales</taxon>
        <taxon>Streptomycetaceae</taxon>
        <taxon>Streptomyces</taxon>
    </lineage>
</organism>
<accession>A0ABV8HT20</accession>
<keyword evidence="3" id="KW-1185">Reference proteome</keyword>
<gene>
    <name evidence="2" type="ORF">ACFO3J_18390</name>
</gene>
<dbReference type="RefSeq" id="WP_386430529.1">
    <property type="nucleotide sequence ID" value="NZ_JBHSBB010000013.1"/>
</dbReference>
<sequence>MRLRFDAVSVPRIGGVADDGEDACGFDEGAGLAVVCDGAGSQFASREWARCLVRRFIAEPEPLLYGDPAAWVTAAGADWRAGLDLHAAGDRVRRAANGGSGATIAAVRATTSPGGHLLDVSAVGDTCVYVVRDGRPHFAHPIAVSGEFPARPPLVTTWDTDPPARASLELRTGDTVILATDATARWAATRPAGDWEKLVRLTIAHLADLLTRRRDRGEIADDDLTLLRGFA</sequence>
<evidence type="ECO:0000259" key="1">
    <source>
        <dbReference type="Pfam" id="PF13672"/>
    </source>
</evidence>
<protein>
    <submittedName>
        <fullName evidence="2">Protein phosphatase 2C domain-containing protein</fullName>
    </submittedName>
</protein>
<proteinExistence type="predicted"/>
<dbReference type="SUPFAM" id="SSF81606">
    <property type="entry name" value="PP2C-like"/>
    <property type="match status" value="1"/>
</dbReference>
<reference evidence="3" key="1">
    <citation type="journal article" date="2019" name="Int. J. Syst. Evol. Microbiol.">
        <title>The Global Catalogue of Microorganisms (GCM) 10K type strain sequencing project: providing services to taxonomists for standard genome sequencing and annotation.</title>
        <authorList>
            <consortium name="The Broad Institute Genomics Platform"/>
            <consortium name="The Broad Institute Genome Sequencing Center for Infectious Disease"/>
            <person name="Wu L."/>
            <person name="Ma J."/>
        </authorList>
    </citation>
    <scope>NUCLEOTIDE SEQUENCE [LARGE SCALE GENOMIC DNA]</scope>
    <source>
        <strain evidence="3">CGMCC 4.7237</strain>
    </source>
</reference>
<evidence type="ECO:0000313" key="2">
    <source>
        <dbReference type="EMBL" id="MFC4033434.1"/>
    </source>
</evidence>
<dbReference type="Proteomes" id="UP001595765">
    <property type="component" value="Unassembled WGS sequence"/>
</dbReference>
<dbReference type="InterPro" id="IPR001932">
    <property type="entry name" value="PPM-type_phosphatase-like_dom"/>
</dbReference>
<name>A0ABV8HT20_9ACTN</name>
<comment type="caution">
    <text evidence="2">The sequence shown here is derived from an EMBL/GenBank/DDBJ whole genome shotgun (WGS) entry which is preliminary data.</text>
</comment>
<evidence type="ECO:0000313" key="3">
    <source>
        <dbReference type="Proteomes" id="UP001595765"/>
    </source>
</evidence>